<dbReference type="EMBL" id="LNQB01000061">
    <property type="protein sequence ID" value="OAP48433.1"/>
    <property type="molecule type" value="Genomic_DNA"/>
</dbReference>
<comment type="caution">
    <text evidence="1">The sequence shown here is derived from an EMBL/GenBank/DDBJ whole genome shotgun (WGS) entry which is preliminary data.</text>
</comment>
<keyword evidence="2" id="KW-1185">Reference proteome</keyword>
<protein>
    <submittedName>
        <fullName evidence="1">Uncharacterized protein</fullName>
    </submittedName>
</protein>
<evidence type="ECO:0000313" key="2">
    <source>
        <dbReference type="Proteomes" id="UP000078507"/>
    </source>
</evidence>
<dbReference type="AlphaFoldDB" id="A0A178YNE2"/>
<gene>
    <name evidence="1" type="ORF">ATB98_24080</name>
</gene>
<evidence type="ECO:0000313" key="1">
    <source>
        <dbReference type="EMBL" id="OAP48433.1"/>
    </source>
</evidence>
<accession>A0A178YNE2</accession>
<organism evidence="1 2">
    <name type="scientific">Sinorhizobium saheli</name>
    <dbReference type="NCBI Taxonomy" id="36856"/>
    <lineage>
        <taxon>Bacteria</taxon>
        <taxon>Pseudomonadati</taxon>
        <taxon>Pseudomonadota</taxon>
        <taxon>Alphaproteobacteria</taxon>
        <taxon>Hyphomicrobiales</taxon>
        <taxon>Rhizobiaceae</taxon>
        <taxon>Sinorhizobium/Ensifer group</taxon>
        <taxon>Sinorhizobium</taxon>
    </lineage>
</organism>
<dbReference type="RefSeq" id="WP_066870566.1">
    <property type="nucleotide sequence ID" value="NZ_LNQB01000061.1"/>
</dbReference>
<dbReference type="Proteomes" id="UP000078507">
    <property type="component" value="Unassembled WGS sequence"/>
</dbReference>
<proteinExistence type="predicted"/>
<name>A0A178YNE2_SINSA</name>
<dbReference type="OrthoDB" id="8420560at2"/>
<reference evidence="1 2" key="1">
    <citation type="submission" date="2015-11" db="EMBL/GenBank/DDBJ databases">
        <title>Ensifer anhuiense sp. nov., an effective nitrogen fixation bacterium with Glycine soja.</title>
        <authorList>
            <person name="Yan H."/>
            <person name="Chen W."/>
        </authorList>
    </citation>
    <scope>NUCLEOTIDE SEQUENCE [LARGE SCALE GENOMIC DNA]</scope>
    <source>
        <strain evidence="1 2">LMG 7837</strain>
    </source>
</reference>
<sequence length="226" mass="25541">MDNKTISQWLLARGFNMVSSGTYESGYGGYKVRVALLVGRGCTSAHKFSRKRDLASFSFDQVRTDRHGMLRGAGLDDFFICAMKSGSPAPKWFPDNFRRAVYRHAVSVPIPVEKPSTAALAMRWARDNGFTRVGPVTFHADYADSTVEFHVGTKGVVTHMTTGFHRDLLMRTPLRSVWFDSTGMIRGAGLDEWFVKEMETGGEPPIWFNEKFTEKLGTRRDRPSFR</sequence>